<evidence type="ECO:0000256" key="2">
    <source>
        <dbReference type="ARBA" id="ARBA00022692"/>
    </source>
</evidence>
<feature type="transmembrane region" description="Helical" evidence="7">
    <location>
        <begin position="449"/>
        <end position="474"/>
    </location>
</feature>
<feature type="transmembrane region" description="Helical" evidence="7">
    <location>
        <begin position="604"/>
        <end position="627"/>
    </location>
</feature>
<dbReference type="SUPFAM" id="SSF103473">
    <property type="entry name" value="MFS general substrate transporter"/>
    <property type="match status" value="1"/>
</dbReference>
<dbReference type="PANTHER" id="PTHR23507">
    <property type="entry name" value="ZGC:174356"/>
    <property type="match status" value="1"/>
</dbReference>
<evidence type="ECO:0000313" key="9">
    <source>
        <dbReference type="Proteomes" id="UP001234178"/>
    </source>
</evidence>
<dbReference type="EMBL" id="JAOYFB010000005">
    <property type="protein sequence ID" value="KAK4015240.1"/>
    <property type="molecule type" value="Genomic_DNA"/>
</dbReference>
<feature type="transmembrane region" description="Helical" evidence="7">
    <location>
        <begin position="351"/>
        <end position="373"/>
    </location>
</feature>
<reference evidence="8 9" key="1">
    <citation type="journal article" date="2023" name="Nucleic Acids Res.">
        <title>The hologenome of Daphnia magna reveals possible DNA methylation and microbiome-mediated evolution of the host genome.</title>
        <authorList>
            <person name="Chaturvedi A."/>
            <person name="Li X."/>
            <person name="Dhandapani V."/>
            <person name="Marshall H."/>
            <person name="Kissane S."/>
            <person name="Cuenca-Cambronero M."/>
            <person name="Asole G."/>
            <person name="Calvet F."/>
            <person name="Ruiz-Romero M."/>
            <person name="Marangio P."/>
            <person name="Guigo R."/>
            <person name="Rago D."/>
            <person name="Mirbahai L."/>
            <person name="Eastwood N."/>
            <person name="Colbourne J.K."/>
            <person name="Zhou J."/>
            <person name="Mallon E."/>
            <person name="Orsini L."/>
        </authorList>
    </citation>
    <scope>NUCLEOTIDE SEQUENCE [LARGE SCALE GENOMIC DNA]</scope>
    <source>
        <strain evidence="8">LRV0_1</strain>
    </source>
</reference>
<evidence type="ECO:0000256" key="3">
    <source>
        <dbReference type="ARBA" id="ARBA00022989"/>
    </source>
</evidence>
<feature type="repeat" description="TPR" evidence="5">
    <location>
        <begin position="3"/>
        <end position="36"/>
    </location>
</feature>
<dbReference type="SMART" id="SM00028">
    <property type="entry name" value="TPR"/>
    <property type="match status" value="3"/>
</dbReference>
<proteinExistence type="predicted"/>
<dbReference type="Proteomes" id="UP001234178">
    <property type="component" value="Unassembled WGS sequence"/>
</dbReference>
<evidence type="ECO:0000256" key="1">
    <source>
        <dbReference type="ARBA" id="ARBA00004141"/>
    </source>
</evidence>
<comment type="subcellular location">
    <subcellularLocation>
        <location evidence="1">Membrane</location>
        <topology evidence="1">Multi-pass membrane protein</topology>
    </subcellularLocation>
</comment>
<dbReference type="Gene3D" id="1.20.1250.20">
    <property type="entry name" value="MFS general substrate transporter like domains"/>
    <property type="match status" value="1"/>
</dbReference>
<feature type="transmembrane region" description="Helical" evidence="7">
    <location>
        <begin position="486"/>
        <end position="504"/>
    </location>
</feature>
<feature type="transmembrane region" description="Helical" evidence="7">
    <location>
        <begin position="163"/>
        <end position="183"/>
    </location>
</feature>
<organism evidence="8 9">
    <name type="scientific">Daphnia magna</name>
    <dbReference type="NCBI Taxonomy" id="35525"/>
    <lineage>
        <taxon>Eukaryota</taxon>
        <taxon>Metazoa</taxon>
        <taxon>Ecdysozoa</taxon>
        <taxon>Arthropoda</taxon>
        <taxon>Crustacea</taxon>
        <taxon>Branchiopoda</taxon>
        <taxon>Diplostraca</taxon>
        <taxon>Cladocera</taxon>
        <taxon>Anomopoda</taxon>
        <taxon>Daphniidae</taxon>
        <taxon>Daphnia</taxon>
    </lineage>
</organism>
<protein>
    <submittedName>
        <fullName evidence="8">Uncharacterized protein</fullName>
    </submittedName>
</protein>
<name>A0ABQ9ZQM9_9CRUS</name>
<dbReference type="InterPro" id="IPR011701">
    <property type="entry name" value="MFS"/>
</dbReference>
<dbReference type="Pfam" id="PF07690">
    <property type="entry name" value="MFS_1"/>
    <property type="match status" value="1"/>
</dbReference>
<dbReference type="InterPro" id="IPR019734">
    <property type="entry name" value="TPR_rpt"/>
</dbReference>
<comment type="caution">
    <text evidence="8">The sequence shown here is derived from an EMBL/GenBank/DDBJ whole genome shotgun (WGS) entry which is preliminary data.</text>
</comment>
<feature type="transmembrane region" description="Helical" evidence="7">
    <location>
        <begin position="311"/>
        <end position="339"/>
    </location>
</feature>
<dbReference type="PROSITE" id="PS50005">
    <property type="entry name" value="TPR"/>
    <property type="match status" value="1"/>
</dbReference>
<feature type="transmembrane region" description="Helical" evidence="7">
    <location>
        <begin position="575"/>
        <end position="598"/>
    </location>
</feature>
<dbReference type="InterPro" id="IPR036259">
    <property type="entry name" value="MFS_trans_sf"/>
</dbReference>
<evidence type="ECO:0000256" key="4">
    <source>
        <dbReference type="ARBA" id="ARBA00023136"/>
    </source>
</evidence>
<feature type="region of interest" description="Disordered" evidence="6">
    <location>
        <begin position="202"/>
        <end position="229"/>
    </location>
</feature>
<keyword evidence="9" id="KW-1185">Reference proteome</keyword>
<dbReference type="PANTHER" id="PTHR23507:SF1">
    <property type="entry name" value="FI18259P1-RELATED"/>
    <property type="match status" value="1"/>
</dbReference>
<feature type="transmembrane region" description="Helical" evidence="7">
    <location>
        <begin position="379"/>
        <end position="400"/>
    </location>
</feature>
<dbReference type="Pfam" id="PF13414">
    <property type="entry name" value="TPR_11"/>
    <property type="match status" value="1"/>
</dbReference>
<dbReference type="Gene3D" id="1.25.40.10">
    <property type="entry name" value="Tetratricopeptide repeat domain"/>
    <property type="match status" value="1"/>
</dbReference>
<accession>A0ABQ9ZQM9</accession>
<keyword evidence="4 7" id="KW-0472">Membrane</keyword>
<feature type="transmembrane region" description="Helical" evidence="7">
    <location>
        <begin position="285"/>
        <end position="305"/>
    </location>
</feature>
<dbReference type="InterPro" id="IPR011990">
    <property type="entry name" value="TPR-like_helical_dom_sf"/>
</dbReference>
<feature type="transmembrane region" description="Helical" evidence="7">
    <location>
        <begin position="540"/>
        <end position="563"/>
    </location>
</feature>
<keyword evidence="3 7" id="KW-1133">Transmembrane helix</keyword>
<evidence type="ECO:0000256" key="5">
    <source>
        <dbReference type="PROSITE-ProRule" id="PRU00339"/>
    </source>
</evidence>
<evidence type="ECO:0000256" key="6">
    <source>
        <dbReference type="SAM" id="MobiDB-lite"/>
    </source>
</evidence>
<evidence type="ECO:0000256" key="7">
    <source>
        <dbReference type="SAM" id="Phobius"/>
    </source>
</evidence>
<dbReference type="SUPFAM" id="SSF48452">
    <property type="entry name" value="TPR-like"/>
    <property type="match status" value="1"/>
</dbReference>
<evidence type="ECO:0000313" key="8">
    <source>
        <dbReference type="EMBL" id="KAK4015240.1"/>
    </source>
</evidence>
<sequence length="650" mass="72462">MNVDELREKGNACVKEGKHEEAVLHYSAAIQSDPNNHALHSNRSLAFLKIQQYFLAYKDAKRTIDLKPDWAKGYFRKAEVEMATFHFEKALTSYSMAFRLQKDDCSLIDSMRKAGRELKKDQRADRQIPWLGAGIGIIVGVIIVLADYLIVDKPVLVHPILKVLMTIAISFIGFGFCKLYRYYVKNQRDSLLQPPFDLSGENDSLDNNSHEEPNGNGGSTRMPEGRDNQKKFTKAQARHRYALDVVQEQASHWILGSTAALTIPSIIVANYLGSYSDLYDRKWPLLFPACGMVLASIVYILMSLYDSIPVSMIVLASFLSGIFGGFVSCIMSVMSYISAVSSEESRSLRVAMLEAMTFCGGTIGPFIGGALLGSTGSHAAVFLVIMAFYVLVILYVIFLVPSIKDDRSADEQLLLTSDNCCRKLFSCHHFQSSLQTCFKQRPNSRRRNLLILIACALITMTVTAGEMDVAYLFTKDDPLNWSYETYSYYFGLKFGVGALSLIALSPVVRRLNFQEAFTCCIGLVSKAAGLVLHGFATTTVMMFCVPFLSMFNTFCLPSIRSLLSKQVEPNELGKLFAFVASIENICTLLGSIVFNVLYPLTRSIFRGFTFELAAALLVIPLVLMSYLSYQMKKELYYVSTAAARRSDTSA</sequence>
<keyword evidence="5" id="KW-0802">TPR repeat</keyword>
<feature type="transmembrane region" description="Helical" evidence="7">
    <location>
        <begin position="128"/>
        <end position="151"/>
    </location>
</feature>
<gene>
    <name evidence="8" type="ORF">OUZ56_030223</name>
</gene>
<keyword evidence="2 7" id="KW-0812">Transmembrane</keyword>